<dbReference type="InterPro" id="IPR050557">
    <property type="entry name" value="RTX_toxin/Mannuronan_C5-epim"/>
</dbReference>
<dbReference type="InterPro" id="IPR011049">
    <property type="entry name" value="Serralysin-like_metalloprot_C"/>
</dbReference>
<accession>A0AAX3FLK5</accession>
<dbReference type="EMBL" id="LR134310">
    <property type="protein sequence ID" value="VEE90327.1"/>
    <property type="molecule type" value="Genomic_DNA"/>
</dbReference>
<dbReference type="PRINTS" id="PR00313">
    <property type="entry name" value="CABNDNGRPT"/>
</dbReference>
<dbReference type="Pfam" id="PF00353">
    <property type="entry name" value="HemolysinCabind"/>
    <property type="match status" value="1"/>
</dbReference>
<dbReference type="Gene3D" id="2.150.10.10">
    <property type="entry name" value="Serralysin-like metalloprotease, C-terminal"/>
    <property type="match status" value="1"/>
</dbReference>
<name>A0AAX3FLK5_ACTEU</name>
<dbReference type="Proteomes" id="UP000268529">
    <property type="component" value="Chromosome"/>
</dbReference>
<reference evidence="5 6" key="1">
    <citation type="submission" date="2018-12" db="EMBL/GenBank/DDBJ databases">
        <authorList>
            <consortium name="Pathogen Informatics"/>
        </authorList>
    </citation>
    <scope>NUCLEOTIDE SEQUENCE [LARGE SCALE GENOMIC DNA]</scope>
    <source>
        <strain evidence="5 6">NCTC8529</strain>
    </source>
</reference>
<dbReference type="PANTHER" id="PTHR38340:SF1">
    <property type="entry name" value="S-LAYER PROTEIN"/>
    <property type="match status" value="1"/>
</dbReference>
<dbReference type="AlphaFoldDB" id="A0AAX3FLK5"/>
<dbReference type="SUPFAM" id="SSF51120">
    <property type="entry name" value="beta-Roll"/>
    <property type="match status" value="1"/>
</dbReference>
<comment type="subcellular location">
    <subcellularLocation>
        <location evidence="1">Secreted</location>
    </subcellularLocation>
</comment>
<evidence type="ECO:0000256" key="1">
    <source>
        <dbReference type="ARBA" id="ARBA00004613"/>
    </source>
</evidence>
<organism evidence="5 6">
    <name type="scientific">Actinobacillus equuli</name>
    <dbReference type="NCBI Taxonomy" id="718"/>
    <lineage>
        <taxon>Bacteria</taxon>
        <taxon>Pseudomonadati</taxon>
        <taxon>Pseudomonadota</taxon>
        <taxon>Gammaproteobacteria</taxon>
        <taxon>Pasteurellales</taxon>
        <taxon>Pasteurellaceae</taxon>
        <taxon>Actinobacillus</taxon>
    </lineage>
</organism>
<dbReference type="PANTHER" id="PTHR38340">
    <property type="entry name" value="S-LAYER PROTEIN"/>
    <property type="match status" value="1"/>
</dbReference>
<evidence type="ECO:0000313" key="6">
    <source>
        <dbReference type="Proteomes" id="UP000268529"/>
    </source>
</evidence>
<protein>
    <submittedName>
        <fullName evidence="5">Iron-regulated protein FrpC</fullName>
    </submittedName>
</protein>
<dbReference type="GO" id="GO:0005509">
    <property type="term" value="F:calcium ion binding"/>
    <property type="evidence" value="ECO:0007669"/>
    <property type="project" value="InterPro"/>
</dbReference>
<dbReference type="InterPro" id="IPR018511">
    <property type="entry name" value="Hemolysin-typ_Ca-bd_CS"/>
</dbReference>
<dbReference type="GO" id="GO:0005576">
    <property type="term" value="C:extracellular region"/>
    <property type="evidence" value="ECO:0007669"/>
    <property type="project" value="UniProtKB-SubCell"/>
</dbReference>
<evidence type="ECO:0000313" key="5">
    <source>
        <dbReference type="EMBL" id="VEE90327.1"/>
    </source>
</evidence>
<evidence type="ECO:0000256" key="3">
    <source>
        <dbReference type="ARBA" id="ARBA00022837"/>
    </source>
</evidence>
<sequence length="329" mass="35912">MYVARITHSISVRGFINSFFQSYGRFIFKPSFGQQPTLEQKPIDVQKPDFGQKPIQFDEPDFGQKPIDPQRPIDPQQPIPQEPVPQEPVPQEPVPQEPVPQEPVPQEPVPQEPVPQEPVPQEPVPQEPVPQEPVPQDPTCGCPEDDAPTPPWEADNQIFGDECDNVLCGTEAKDMIDGGAGNDTLYGFGGHDNLFGGEGHDILVGGLGAGDYLSGGVGSDTYIFSGDFGHDVVADKGAKSDFDLIRFTDLNADEVTFSLKGSNLFITDTTDEGNYIEVVNYLNDGANSIEQFDFKDGSATVDVVYNANGSCDICVSYTPLQQEQVNFYA</sequence>
<gene>
    <name evidence="5" type="primary">cya</name>
    <name evidence="5" type="ORF">NCTC8529_00750</name>
</gene>
<feature type="region of interest" description="Disordered" evidence="4">
    <location>
        <begin position="43"/>
        <end position="151"/>
    </location>
</feature>
<evidence type="ECO:0000256" key="2">
    <source>
        <dbReference type="ARBA" id="ARBA00022525"/>
    </source>
</evidence>
<evidence type="ECO:0000256" key="4">
    <source>
        <dbReference type="SAM" id="MobiDB-lite"/>
    </source>
</evidence>
<keyword evidence="3" id="KW-0106">Calcium</keyword>
<feature type="compositionally biased region" description="Pro residues" evidence="4">
    <location>
        <begin position="75"/>
        <end position="136"/>
    </location>
</feature>
<keyword evidence="2" id="KW-0964">Secreted</keyword>
<proteinExistence type="predicted"/>
<dbReference type="PROSITE" id="PS00330">
    <property type="entry name" value="HEMOLYSIN_CALCIUM"/>
    <property type="match status" value="1"/>
</dbReference>
<dbReference type="InterPro" id="IPR001343">
    <property type="entry name" value="Hemolysn_Ca-bd"/>
</dbReference>